<accession>A0A2P5SWD8</accession>
<dbReference type="InterPro" id="IPR012337">
    <property type="entry name" value="RNaseH-like_sf"/>
</dbReference>
<dbReference type="SUPFAM" id="SSF53098">
    <property type="entry name" value="Ribonuclease H-like"/>
    <property type="match status" value="1"/>
</dbReference>
<dbReference type="OrthoDB" id="9803420at2"/>
<gene>
    <name evidence="14" type="primary">rnhB</name>
    <name evidence="18" type="ORF">CRV10_02200</name>
</gene>
<dbReference type="GO" id="GO:0004523">
    <property type="term" value="F:RNA-DNA hybrid ribonuclease activity"/>
    <property type="evidence" value="ECO:0007669"/>
    <property type="project" value="UniProtKB-UniRule"/>
</dbReference>
<dbReference type="Gene3D" id="3.30.420.10">
    <property type="entry name" value="Ribonuclease H-like superfamily/Ribonuclease H"/>
    <property type="match status" value="1"/>
</dbReference>
<dbReference type="RefSeq" id="WP_136130207.1">
    <property type="nucleotide sequence ID" value="NZ_PDKU01000002.1"/>
</dbReference>
<keyword evidence="8 14" id="KW-0963">Cytoplasm</keyword>
<name>A0A2P5SWD8_9GAMM</name>
<dbReference type="CDD" id="cd07182">
    <property type="entry name" value="RNase_HII_bacteria_HII_like"/>
    <property type="match status" value="1"/>
</dbReference>
<evidence type="ECO:0000313" key="18">
    <source>
        <dbReference type="EMBL" id="PPI86631.1"/>
    </source>
</evidence>
<evidence type="ECO:0000256" key="4">
    <source>
        <dbReference type="ARBA" id="ARBA00004496"/>
    </source>
</evidence>
<dbReference type="NCBIfam" id="NF000596">
    <property type="entry name" value="PRK00015.1-4"/>
    <property type="match status" value="1"/>
</dbReference>
<sequence>MSDKYCNIKLIAGVDEVGRGALVGRVMASAVIFKPNEPIIGLCDSKKLSKKKRTVLYDKVIKESLSWSIGFAEAEEIDRMNIFHATMLAMERAVNNLSIVPDYVLVDGKHCPKISIPIKAIIKGDCLVDEISAASIIAKVTRDNEMIKLDSLYPQYGFAQHKGYPTSLHINNLKKYGTTPYHRHSFTPVFKTLFDQGNI</sequence>
<comment type="caution">
    <text evidence="18">The sequence shown here is derived from an EMBL/GenBank/DDBJ whole genome shotgun (WGS) entry which is preliminary data.</text>
</comment>
<dbReference type="HAMAP" id="MF_00052_B">
    <property type="entry name" value="RNase_HII_B"/>
    <property type="match status" value="1"/>
</dbReference>
<keyword evidence="11 14" id="KW-0255">Endonuclease</keyword>
<evidence type="ECO:0000256" key="1">
    <source>
        <dbReference type="ARBA" id="ARBA00000077"/>
    </source>
</evidence>
<keyword evidence="13 14" id="KW-0464">Manganese</keyword>
<dbReference type="NCBIfam" id="NF000595">
    <property type="entry name" value="PRK00015.1-3"/>
    <property type="match status" value="1"/>
</dbReference>
<comment type="cofactor">
    <cofactor evidence="14 15">
        <name>Mn(2+)</name>
        <dbReference type="ChEBI" id="CHEBI:29035"/>
    </cofactor>
    <cofactor evidence="14 15">
        <name>Mg(2+)</name>
        <dbReference type="ChEBI" id="CHEBI:18420"/>
    </cofactor>
    <text evidence="14 15">Manganese or magnesium. Binds 1 divalent metal ion per monomer in the absence of substrate. May bind a second metal ion after substrate binding.</text>
</comment>
<comment type="subcellular location">
    <subcellularLocation>
        <location evidence="4 14">Cytoplasm</location>
    </subcellularLocation>
</comment>
<evidence type="ECO:0000256" key="3">
    <source>
        <dbReference type="ARBA" id="ARBA00004065"/>
    </source>
</evidence>
<dbReference type="PROSITE" id="PS51975">
    <property type="entry name" value="RNASE_H_2"/>
    <property type="match status" value="1"/>
</dbReference>
<dbReference type="GO" id="GO:0006298">
    <property type="term" value="P:mismatch repair"/>
    <property type="evidence" value="ECO:0007669"/>
    <property type="project" value="TreeGrafter"/>
</dbReference>
<evidence type="ECO:0000259" key="17">
    <source>
        <dbReference type="PROSITE" id="PS51975"/>
    </source>
</evidence>
<dbReference type="PANTHER" id="PTHR10954">
    <property type="entry name" value="RIBONUCLEASE H2 SUBUNIT A"/>
    <property type="match status" value="1"/>
</dbReference>
<feature type="domain" description="RNase H type-2" evidence="17">
    <location>
        <begin position="9"/>
        <end position="198"/>
    </location>
</feature>
<comment type="similarity">
    <text evidence="5 14 16">Belongs to the RNase HII family.</text>
</comment>
<evidence type="ECO:0000256" key="7">
    <source>
        <dbReference type="ARBA" id="ARBA00019179"/>
    </source>
</evidence>
<dbReference type="InterPro" id="IPR001352">
    <property type="entry name" value="RNase_HII/HIII"/>
</dbReference>
<comment type="cofactor">
    <cofactor evidence="2">
        <name>Mg(2+)</name>
        <dbReference type="ChEBI" id="CHEBI:18420"/>
    </cofactor>
</comment>
<dbReference type="AlphaFoldDB" id="A0A2P5SWD8"/>
<keyword evidence="19" id="KW-1185">Reference proteome</keyword>
<evidence type="ECO:0000256" key="13">
    <source>
        <dbReference type="ARBA" id="ARBA00023211"/>
    </source>
</evidence>
<evidence type="ECO:0000313" key="19">
    <source>
        <dbReference type="Proteomes" id="UP000296144"/>
    </source>
</evidence>
<comment type="catalytic activity">
    <reaction evidence="1 14 15 16">
        <text>Endonucleolytic cleavage to 5'-phosphomonoester.</text>
        <dbReference type="EC" id="3.1.26.4"/>
    </reaction>
</comment>
<evidence type="ECO:0000256" key="11">
    <source>
        <dbReference type="ARBA" id="ARBA00022759"/>
    </source>
</evidence>
<evidence type="ECO:0000256" key="9">
    <source>
        <dbReference type="ARBA" id="ARBA00022722"/>
    </source>
</evidence>
<evidence type="ECO:0000256" key="6">
    <source>
        <dbReference type="ARBA" id="ARBA00012180"/>
    </source>
</evidence>
<dbReference type="Proteomes" id="UP000296144">
    <property type="component" value="Unassembled WGS sequence"/>
</dbReference>
<evidence type="ECO:0000256" key="5">
    <source>
        <dbReference type="ARBA" id="ARBA00007383"/>
    </source>
</evidence>
<reference evidence="18 19" key="1">
    <citation type="journal article" date="2018" name="Genome Biol. Evol.">
        <title>Cladogenesis and Genomic Streamlining in Extracellular Endosymbionts of Tropical Stink Bugs.</title>
        <authorList>
            <person name="Otero-Bravo A."/>
            <person name="Goffredi S."/>
            <person name="Sabree Z.L."/>
        </authorList>
    </citation>
    <scope>NUCLEOTIDE SEQUENCE [LARGE SCALE GENOMIC DNA]</scope>
    <source>
        <strain evidence="18 19">SoEL</strain>
    </source>
</reference>
<dbReference type="InterPro" id="IPR024567">
    <property type="entry name" value="RNase_HII/HIII_dom"/>
</dbReference>
<dbReference type="GO" id="GO:0030145">
    <property type="term" value="F:manganese ion binding"/>
    <property type="evidence" value="ECO:0007669"/>
    <property type="project" value="UniProtKB-UniRule"/>
</dbReference>
<evidence type="ECO:0000256" key="10">
    <source>
        <dbReference type="ARBA" id="ARBA00022723"/>
    </source>
</evidence>
<evidence type="ECO:0000256" key="15">
    <source>
        <dbReference type="PROSITE-ProRule" id="PRU01319"/>
    </source>
</evidence>
<evidence type="ECO:0000256" key="8">
    <source>
        <dbReference type="ARBA" id="ARBA00022490"/>
    </source>
</evidence>
<dbReference type="EC" id="3.1.26.4" evidence="6 14"/>
<keyword evidence="10 14" id="KW-0479">Metal-binding</keyword>
<dbReference type="Pfam" id="PF01351">
    <property type="entry name" value="RNase_HII"/>
    <property type="match status" value="1"/>
</dbReference>
<feature type="binding site" evidence="14 15">
    <location>
        <position position="15"/>
    </location>
    <ligand>
        <name>a divalent metal cation</name>
        <dbReference type="ChEBI" id="CHEBI:60240"/>
    </ligand>
</feature>
<dbReference type="GO" id="GO:0043137">
    <property type="term" value="P:DNA replication, removal of RNA primer"/>
    <property type="evidence" value="ECO:0007669"/>
    <property type="project" value="TreeGrafter"/>
</dbReference>
<proteinExistence type="inferred from homology"/>
<dbReference type="EMBL" id="PDKU01000002">
    <property type="protein sequence ID" value="PPI86631.1"/>
    <property type="molecule type" value="Genomic_DNA"/>
</dbReference>
<comment type="function">
    <text evidence="3 14 16">Endonuclease that specifically degrades the RNA of RNA-DNA hybrids.</text>
</comment>
<protein>
    <recommendedName>
        <fullName evidence="7 14">Ribonuclease HII</fullName>
        <shortName evidence="14">RNase HII</shortName>
        <ecNumber evidence="6 14">3.1.26.4</ecNumber>
    </recommendedName>
</protein>
<keyword evidence="12 14" id="KW-0378">Hydrolase</keyword>
<evidence type="ECO:0000256" key="14">
    <source>
        <dbReference type="HAMAP-Rule" id="MF_00052"/>
    </source>
</evidence>
<evidence type="ECO:0000256" key="2">
    <source>
        <dbReference type="ARBA" id="ARBA00001946"/>
    </source>
</evidence>
<dbReference type="FunFam" id="3.30.420.10:FF:000006">
    <property type="entry name" value="Ribonuclease HII"/>
    <property type="match status" value="1"/>
</dbReference>
<dbReference type="GO" id="GO:0003723">
    <property type="term" value="F:RNA binding"/>
    <property type="evidence" value="ECO:0007669"/>
    <property type="project" value="UniProtKB-UniRule"/>
</dbReference>
<dbReference type="PANTHER" id="PTHR10954:SF18">
    <property type="entry name" value="RIBONUCLEASE HII"/>
    <property type="match status" value="1"/>
</dbReference>
<evidence type="ECO:0000256" key="12">
    <source>
        <dbReference type="ARBA" id="ARBA00022801"/>
    </source>
</evidence>
<keyword evidence="9 14" id="KW-0540">Nuclease</keyword>
<feature type="binding site" evidence="14 15">
    <location>
        <position position="107"/>
    </location>
    <ligand>
        <name>a divalent metal cation</name>
        <dbReference type="ChEBI" id="CHEBI:60240"/>
    </ligand>
</feature>
<dbReference type="GO" id="GO:0032299">
    <property type="term" value="C:ribonuclease H2 complex"/>
    <property type="evidence" value="ECO:0007669"/>
    <property type="project" value="TreeGrafter"/>
</dbReference>
<dbReference type="InterPro" id="IPR036397">
    <property type="entry name" value="RNaseH_sf"/>
</dbReference>
<dbReference type="InterPro" id="IPR022898">
    <property type="entry name" value="RNase_HII"/>
</dbReference>
<organism evidence="18 19">
    <name type="scientific">Candidatus Pantoea edessiphila</name>
    <dbReference type="NCBI Taxonomy" id="2044610"/>
    <lineage>
        <taxon>Bacteria</taxon>
        <taxon>Pseudomonadati</taxon>
        <taxon>Pseudomonadota</taxon>
        <taxon>Gammaproteobacteria</taxon>
        <taxon>Enterobacterales</taxon>
        <taxon>Erwiniaceae</taxon>
        <taxon>Pantoea</taxon>
    </lineage>
</organism>
<feature type="binding site" evidence="14 15">
    <location>
        <position position="16"/>
    </location>
    <ligand>
        <name>a divalent metal cation</name>
        <dbReference type="ChEBI" id="CHEBI:60240"/>
    </ligand>
</feature>
<dbReference type="GO" id="GO:0005737">
    <property type="term" value="C:cytoplasm"/>
    <property type="evidence" value="ECO:0007669"/>
    <property type="project" value="UniProtKB-SubCell"/>
</dbReference>
<evidence type="ECO:0000256" key="16">
    <source>
        <dbReference type="RuleBase" id="RU003515"/>
    </source>
</evidence>